<dbReference type="Pfam" id="PF07670">
    <property type="entry name" value="Gate"/>
    <property type="match status" value="2"/>
</dbReference>
<feature type="transmembrane region" description="Helical" evidence="1">
    <location>
        <begin position="307"/>
        <end position="329"/>
    </location>
</feature>
<feature type="transmembrane region" description="Helical" evidence="1">
    <location>
        <begin position="71"/>
        <end position="93"/>
    </location>
</feature>
<keyword evidence="1" id="KW-1133">Transmembrane helix</keyword>
<dbReference type="RefSeq" id="WP_012635219.1">
    <property type="nucleotide sequence ID" value="NC_011899.1"/>
</dbReference>
<feature type="domain" description="Ferrous iron transport protein B C-terminal" evidence="2">
    <location>
        <begin position="253"/>
        <end position="302"/>
    </location>
</feature>
<feature type="transmembrane region" description="Helical" evidence="1">
    <location>
        <begin position="372"/>
        <end position="388"/>
    </location>
</feature>
<keyword evidence="1" id="KW-0812">Transmembrane</keyword>
<feature type="transmembrane region" description="Helical" evidence="1">
    <location>
        <begin position="441"/>
        <end position="462"/>
    </location>
</feature>
<dbReference type="STRING" id="373903.Hore_02700"/>
<feature type="transmembrane region" description="Helical" evidence="1">
    <location>
        <begin position="247"/>
        <end position="271"/>
    </location>
</feature>
<feature type="transmembrane region" description="Helical" evidence="1">
    <location>
        <begin position="113"/>
        <end position="132"/>
    </location>
</feature>
<sequence>MELVSSSVKIKNIFKEVDNKFTSEQKKLLRDQIVKDIYSFAETIARKTVKVNNKKKTDLGEKIDDILTSKWLGFPIMLLMLGGVFWLTIAGANVPSALLAKGLFWIEGRLSDFFIWIKAPEWLHGILVLGVYRTMAWVVSVMLPPMAIFFPLFTLMEDLGYLPRVAFNLDNFFKKAGAHGKQSLTMSMGFGCNAAGVISARIIDSPREKLIAIITNNFVPCNGRFPTLIILATIFMGTVVSNTYSSFIAAATVVGLVLFGIIITLVVSWGLSKTVLKGVPSSFTLELPPYRKPQIGRVLVRSFLDRTLFVLGRAVIVAAPAGAIVWIFANVGLNGVSLIDHVANLLDPFAVLIGLDGFILLAFILGLPANEIVIPILVMSYLSAGTMLEPESANALRDILVNNGWTWVTALATMLFSLLHFPCGTTLLTIRKETQSIKWTIFTFILTTSIAIVVTFVVVQLIELFGLIL</sequence>
<dbReference type="Proteomes" id="UP000000719">
    <property type="component" value="Chromosome"/>
</dbReference>
<keyword evidence="5" id="KW-1185">Reference proteome</keyword>
<dbReference type="GO" id="GO:0005886">
    <property type="term" value="C:plasma membrane"/>
    <property type="evidence" value="ECO:0007669"/>
    <property type="project" value="TreeGrafter"/>
</dbReference>
<proteinExistence type="predicted"/>
<dbReference type="PANTHER" id="PTHR43185">
    <property type="entry name" value="FERROUS IRON TRANSPORT PROTEIN B"/>
    <property type="match status" value="1"/>
</dbReference>
<feature type="domain" description="Nucleoside transporter/FeoB GTPase Gate" evidence="3">
    <location>
        <begin position="140"/>
        <end position="231"/>
    </location>
</feature>
<dbReference type="InterPro" id="IPR050860">
    <property type="entry name" value="FeoB_GTPase"/>
</dbReference>
<gene>
    <name evidence="4" type="ordered locus">Hore_02700</name>
</gene>
<name>B8D1F4_HALOH</name>
<reference evidence="4 5" key="1">
    <citation type="journal article" date="2009" name="PLoS ONE">
        <title>Genome analysis of the anaerobic thermohalophilic bacterium Halothermothrix orenii.</title>
        <authorList>
            <person name="Mavromatis K."/>
            <person name="Ivanova N."/>
            <person name="Anderson I."/>
            <person name="Lykidis A."/>
            <person name="Hooper S.D."/>
            <person name="Sun H."/>
            <person name="Kunin V."/>
            <person name="Lapidus A."/>
            <person name="Hugenholtz P."/>
            <person name="Patel B."/>
            <person name="Kyrpides N.C."/>
        </authorList>
    </citation>
    <scope>NUCLEOTIDE SEQUENCE [LARGE SCALE GENOMIC DNA]</scope>
    <source>
        <strain evidence="5">H 168 / OCM 544 / DSM 9562</strain>
    </source>
</reference>
<protein>
    <submittedName>
        <fullName evidence="4">Ferrous iron transport protein FeoB</fullName>
    </submittedName>
</protein>
<dbReference type="Pfam" id="PF07664">
    <property type="entry name" value="FeoB_C"/>
    <property type="match status" value="1"/>
</dbReference>
<feature type="domain" description="Nucleoside transporter/FeoB GTPase Gate" evidence="3">
    <location>
        <begin position="314"/>
        <end position="434"/>
    </location>
</feature>
<dbReference type="PANTHER" id="PTHR43185:SF2">
    <property type="entry name" value="FERROUS IRON TRANSPORT PROTEIN B"/>
    <property type="match status" value="1"/>
</dbReference>
<dbReference type="EMBL" id="CP001098">
    <property type="protein sequence ID" value="ACL69031.1"/>
    <property type="molecule type" value="Genomic_DNA"/>
</dbReference>
<dbReference type="InterPro" id="IPR011640">
    <property type="entry name" value="Fe2_transport_prot_B_C"/>
</dbReference>
<dbReference type="GO" id="GO:0015093">
    <property type="term" value="F:ferrous iron transmembrane transporter activity"/>
    <property type="evidence" value="ECO:0007669"/>
    <property type="project" value="InterPro"/>
</dbReference>
<dbReference type="HOGENOM" id="CLU_586157_0_0_9"/>
<dbReference type="InterPro" id="IPR011642">
    <property type="entry name" value="Gate_dom"/>
</dbReference>
<keyword evidence="1" id="KW-0472">Membrane</keyword>
<feature type="transmembrane region" description="Helical" evidence="1">
    <location>
        <begin position="408"/>
        <end position="429"/>
    </location>
</feature>
<dbReference type="KEGG" id="hor:Hore_02700"/>
<accession>B8D1F4</accession>
<evidence type="ECO:0000313" key="5">
    <source>
        <dbReference type="Proteomes" id="UP000000719"/>
    </source>
</evidence>
<dbReference type="eggNOG" id="COG0370">
    <property type="taxonomic scope" value="Bacteria"/>
</dbReference>
<evidence type="ECO:0000256" key="1">
    <source>
        <dbReference type="SAM" id="Phobius"/>
    </source>
</evidence>
<evidence type="ECO:0000259" key="2">
    <source>
        <dbReference type="Pfam" id="PF07664"/>
    </source>
</evidence>
<feature type="transmembrane region" description="Helical" evidence="1">
    <location>
        <begin position="184"/>
        <end position="203"/>
    </location>
</feature>
<feature type="transmembrane region" description="Helical" evidence="1">
    <location>
        <begin position="137"/>
        <end position="156"/>
    </location>
</feature>
<evidence type="ECO:0000259" key="3">
    <source>
        <dbReference type="Pfam" id="PF07670"/>
    </source>
</evidence>
<evidence type="ECO:0000313" key="4">
    <source>
        <dbReference type="EMBL" id="ACL69031.1"/>
    </source>
</evidence>
<organism evidence="4 5">
    <name type="scientific">Halothermothrix orenii (strain H 168 / OCM 544 / DSM 9562)</name>
    <dbReference type="NCBI Taxonomy" id="373903"/>
    <lineage>
        <taxon>Bacteria</taxon>
        <taxon>Bacillati</taxon>
        <taxon>Bacillota</taxon>
        <taxon>Clostridia</taxon>
        <taxon>Halanaerobiales</taxon>
        <taxon>Halothermotrichaceae</taxon>
        <taxon>Halothermothrix</taxon>
    </lineage>
</organism>
<feature type="transmembrane region" description="Helical" evidence="1">
    <location>
        <begin position="349"/>
        <end position="367"/>
    </location>
</feature>
<dbReference type="AlphaFoldDB" id="B8D1F4"/>